<dbReference type="AlphaFoldDB" id="A0A0F9NW32"/>
<sequence>MSRKEKIKNLTGLIFFVNSKKFRIGIFIFLGLSLLIPKAFGDCEYRKIKETIYMGPNDWVSKCIYGDLDERYVTQWNYNTFDEPFIVSHYSYNDNRYISENKTSDSGVGDGNYFGFRNIDVIGGYIDIQIWIKEEIDYTILLYIFIPIFIVSIIIIGLYYQRYQRKKQLKKMGLK</sequence>
<proteinExistence type="predicted"/>
<gene>
    <name evidence="2" type="ORF">LCGC14_0977650</name>
</gene>
<accession>A0A0F9NW32</accession>
<evidence type="ECO:0000256" key="1">
    <source>
        <dbReference type="SAM" id="Phobius"/>
    </source>
</evidence>
<keyword evidence="1" id="KW-0812">Transmembrane</keyword>
<keyword evidence="1" id="KW-0472">Membrane</keyword>
<evidence type="ECO:0000313" key="2">
    <source>
        <dbReference type="EMBL" id="KKN16272.1"/>
    </source>
</evidence>
<dbReference type="EMBL" id="LAZR01003630">
    <property type="protein sequence ID" value="KKN16272.1"/>
    <property type="molecule type" value="Genomic_DNA"/>
</dbReference>
<protein>
    <submittedName>
        <fullName evidence="2">Uncharacterized protein</fullName>
    </submittedName>
</protein>
<organism evidence="2">
    <name type="scientific">marine sediment metagenome</name>
    <dbReference type="NCBI Taxonomy" id="412755"/>
    <lineage>
        <taxon>unclassified sequences</taxon>
        <taxon>metagenomes</taxon>
        <taxon>ecological metagenomes</taxon>
    </lineage>
</organism>
<comment type="caution">
    <text evidence="2">The sequence shown here is derived from an EMBL/GenBank/DDBJ whole genome shotgun (WGS) entry which is preliminary data.</text>
</comment>
<feature type="transmembrane region" description="Helical" evidence="1">
    <location>
        <begin position="140"/>
        <end position="160"/>
    </location>
</feature>
<keyword evidence="1" id="KW-1133">Transmembrane helix</keyword>
<name>A0A0F9NW32_9ZZZZ</name>
<reference evidence="2" key="1">
    <citation type="journal article" date="2015" name="Nature">
        <title>Complex archaea that bridge the gap between prokaryotes and eukaryotes.</title>
        <authorList>
            <person name="Spang A."/>
            <person name="Saw J.H."/>
            <person name="Jorgensen S.L."/>
            <person name="Zaremba-Niedzwiedzka K."/>
            <person name="Martijn J."/>
            <person name="Lind A.E."/>
            <person name="van Eijk R."/>
            <person name="Schleper C."/>
            <person name="Guy L."/>
            <person name="Ettema T.J."/>
        </authorList>
    </citation>
    <scope>NUCLEOTIDE SEQUENCE</scope>
</reference>